<dbReference type="InterPro" id="IPR002052">
    <property type="entry name" value="DNA_methylase_N6_adenine_CS"/>
</dbReference>
<dbReference type="EMBL" id="CP013050">
    <property type="protein sequence ID" value="ALM76058.1"/>
    <property type="molecule type" value="Genomic_DNA"/>
</dbReference>
<keyword evidence="4" id="KW-0949">S-adenosyl-L-methionine</keyword>
<evidence type="ECO:0000256" key="5">
    <source>
        <dbReference type="ARBA" id="ARBA00022747"/>
    </source>
</evidence>
<evidence type="ECO:0000259" key="7">
    <source>
        <dbReference type="Pfam" id="PF02384"/>
    </source>
</evidence>
<name>A0A0S1XE22_THEBA</name>
<dbReference type="PRINTS" id="PR00507">
    <property type="entry name" value="N12N6MTFRASE"/>
</dbReference>
<proteinExistence type="predicted"/>
<dbReference type="InterPro" id="IPR003356">
    <property type="entry name" value="DNA_methylase_A-5"/>
</dbReference>
<dbReference type="STRING" id="55802.TBCH5v1_2157"/>
<keyword evidence="2 9" id="KW-0489">Methyltransferase</keyword>
<evidence type="ECO:0000256" key="6">
    <source>
        <dbReference type="ARBA" id="ARBA00047942"/>
    </source>
</evidence>
<dbReference type="InterPro" id="IPR029063">
    <property type="entry name" value="SAM-dependent_MTases_sf"/>
</dbReference>
<keyword evidence="3 9" id="KW-0808">Transferase</keyword>
<keyword evidence="5" id="KW-0680">Restriction system</keyword>
<evidence type="ECO:0000256" key="2">
    <source>
        <dbReference type="ARBA" id="ARBA00022603"/>
    </source>
</evidence>
<dbReference type="EC" id="2.1.1.72" evidence="1"/>
<dbReference type="Pfam" id="PF02384">
    <property type="entry name" value="N6_Mtase"/>
    <property type="match status" value="1"/>
</dbReference>
<feature type="domain" description="DNA methylase adenine-specific" evidence="7">
    <location>
        <begin position="249"/>
        <end position="555"/>
    </location>
</feature>
<dbReference type="AlphaFoldDB" id="A0A0S1XE22"/>
<evidence type="ECO:0000256" key="1">
    <source>
        <dbReference type="ARBA" id="ARBA00011900"/>
    </source>
</evidence>
<dbReference type="Pfam" id="PF12161">
    <property type="entry name" value="HsdM_N"/>
    <property type="match status" value="1"/>
</dbReference>
<comment type="catalytic activity">
    <reaction evidence="6">
        <text>a 2'-deoxyadenosine in DNA + S-adenosyl-L-methionine = an N(6)-methyl-2'-deoxyadenosine in DNA + S-adenosyl-L-homocysteine + H(+)</text>
        <dbReference type="Rhea" id="RHEA:15197"/>
        <dbReference type="Rhea" id="RHEA-COMP:12418"/>
        <dbReference type="Rhea" id="RHEA-COMP:12419"/>
        <dbReference type="ChEBI" id="CHEBI:15378"/>
        <dbReference type="ChEBI" id="CHEBI:57856"/>
        <dbReference type="ChEBI" id="CHEBI:59789"/>
        <dbReference type="ChEBI" id="CHEBI:90615"/>
        <dbReference type="ChEBI" id="CHEBI:90616"/>
        <dbReference type="EC" id="2.1.1.72"/>
    </reaction>
</comment>
<dbReference type="REBASE" id="131882">
    <property type="entry name" value="M.TbaCH5ORF2157P"/>
</dbReference>
<dbReference type="PATRIC" id="fig|55802.8.peg.2138"/>
<dbReference type="InterPro" id="IPR038333">
    <property type="entry name" value="T1MK-like_N_sf"/>
</dbReference>
<evidence type="ECO:0000313" key="9">
    <source>
        <dbReference type="EMBL" id="ALM76058.1"/>
    </source>
</evidence>
<dbReference type="GO" id="GO:0008170">
    <property type="term" value="F:N-methyltransferase activity"/>
    <property type="evidence" value="ECO:0007669"/>
    <property type="project" value="InterPro"/>
</dbReference>
<reference evidence="9 10" key="1">
    <citation type="journal article" date="2016" name="Genome Announc.">
        <title>Complete genome sequence of the hyperthermophilic and piezophilic archaeon Thermococcus barophilus Ch5, capable of growth at the expense of hydrogenogenesis from carbon monoxide and formate.</title>
        <authorList>
            <person name="Oger P."/>
            <person name="Sokolova T.G."/>
            <person name="Kozhevnikova D.A."/>
            <person name="Taranov E.A."/>
            <person name="Vannier P."/>
            <person name="Lee H.S."/>
            <person name="Kwon K.K."/>
            <person name="Kang S.G."/>
            <person name="Lee J.H."/>
            <person name="Bonch-Osmolovskaya E.A."/>
            <person name="Lebedinsky A.V."/>
        </authorList>
    </citation>
    <scope>NUCLEOTIDE SEQUENCE [LARGE SCALE GENOMIC DNA]</scope>
    <source>
        <strain evidence="10">Ch5</strain>
    </source>
</reference>
<gene>
    <name evidence="9" type="ORF">TBCH5v1_2157</name>
</gene>
<dbReference type="Gene3D" id="1.20.1260.30">
    <property type="match status" value="1"/>
</dbReference>
<dbReference type="PANTHER" id="PTHR42933">
    <property type="entry name" value="SLR6095 PROTEIN"/>
    <property type="match status" value="1"/>
</dbReference>
<dbReference type="Proteomes" id="UP000066042">
    <property type="component" value="Chromosome"/>
</dbReference>
<dbReference type="SUPFAM" id="SSF53335">
    <property type="entry name" value="S-adenosyl-L-methionine-dependent methyltransferases"/>
    <property type="match status" value="1"/>
</dbReference>
<dbReference type="GO" id="GO:0032259">
    <property type="term" value="P:methylation"/>
    <property type="evidence" value="ECO:0007669"/>
    <property type="project" value="UniProtKB-KW"/>
</dbReference>
<dbReference type="PROSITE" id="PS00092">
    <property type="entry name" value="N6_MTASE"/>
    <property type="match status" value="1"/>
</dbReference>
<sequence>MWGITMKNDKASEFSLLKKLPPWARRKYFLVKLEFGARQFTIKDLENFFEERFKQTGNEEFLIKNVGELVAVLSRAGLIKERSDPYDSRRKIYQLVFPEFKAENLNDVLFFLFDHLRVSLNVHDSEKLLLTMLFYKTMSDRWHAFINEHKNSGIHEHEIYLSANEQVLRLYDPENKELLTWKSVVSSKQNINETLAHAFERIAELNLDRGLGGLTHIVNIIYQLDPQKLTQIIEILDLYDLSFYHPKEIGRFYRDFLDTTASFGGKYQGEFLTSRSLRTLLSRLLHIKNNSVVLDPAIGTGSLLIEIALHSSSPGRLLLLGVDTKNWAVTLAAMNALVSGIPNYTFKIGDSLLGTPVEDLLEKFGLTKADYVVVDPPWNLVVSGEVAAVGKNLPYLLDRDNLPSWRSADWLWVQLAAFYSKIKAAVVLHPGALSRSGAEKEIRKTLLSMDIIEAVIQLPQKLLQWTSISPIILVINKEKPKVLHRKVLMINVTEGIEEISRRLIQLKQETIDQIVSTYTSYKEIEGFSRIVSLEELAENDYNLSPQLYVFKRESSKIDTRKLLSALKELLEEDEKLSKEAIVLAEKILEAENR</sequence>
<dbReference type="GO" id="GO:0009307">
    <property type="term" value="P:DNA restriction-modification system"/>
    <property type="evidence" value="ECO:0007669"/>
    <property type="project" value="UniProtKB-KW"/>
</dbReference>
<evidence type="ECO:0000313" key="10">
    <source>
        <dbReference type="Proteomes" id="UP000066042"/>
    </source>
</evidence>
<evidence type="ECO:0000256" key="4">
    <source>
        <dbReference type="ARBA" id="ARBA00022691"/>
    </source>
</evidence>
<feature type="domain" description="N6 adenine-specific DNA methyltransferase N-terminal" evidence="8">
    <location>
        <begin position="106"/>
        <end position="235"/>
    </location>
</feature>
<protein>
    <recommendedName>
        <fullName evidence="1">site-specific DNA-methyltransferase (adenine-specific)</fullName>
        <ecNumber evidence="1">2.1.1.72</ecNumber>
    </recommendedName>
</protein>
<dbReference type="InterPro" id="IPR051537">
    <property type="entry name" value="DNA_Adenine_Mtase"/>
</dbReference>
<dbReference type="GO" id="GO:0009007">
    <property type="term" value="F:site-specific DNA-methyltransferase (adenine-specific) activity"/>
    <property type="evidence" value="ECO:0007669"/>
    <property type="project" value="UniProtKB-EC"/>
</dbReference>
<accession>A0A0S1XE22</accession>
<dbReference type="PANTHER" id="PTHR42933:SF3">
    <property type="entry name" value="TYPE I RESTRICTION ENZYME MJAVIII METHYLASE SUBUNIT"/>
    <property type="match status" value="1"/>
</dbReference>
<organism evidence="9 10">
    <name type="scientific">Thermococcus barophilus</name>
    <dbReference type="NCBI Taxonomy" id="55802"/>
    <lineage>
        <taxon>Archaea</taxon>
        <taxon>Methanobacteriati</taxon>
        <taxon>Methanobacteriota</taxon>
        <taxon>Thermococci</taxon>
        <taxon>Thermococcales</taxon>
        <taxon>Thermococcaceae</taxon>
        <taxon>Thermococcus</taxon>
    </lineage>
</organism>
<evidence type="ECO:0000259" key="8">
    <source>
        <dbReference type="Pfam" id="PF12161"/>
    </source>
</evidence>
<evidence type="ECO:0000256" key="3">
    <source>
        <dbReference type="ARBA" id="ARBA00022679"/>
    </source>
</evidence>
<dbReference type="Gene3D" id="3.40.50.150">
    <property type="entry name" value="Vaccinia Virus protein VP39"/>
    <property type="match status" value="1"/>
</dbReference>
<dbReference type="InterPro" id="IPR022749">
    <property type="entry name" value="D12N6_MeTrfase_N"/>
</dbReference>
<dbReference type="GO" id="GO:0003677">
    <property type="term" value="F:DNA binding"/>
    <property type="evidence" value="ECO:0007669"/>
    <property type="project" value="InterPro"/>
</dbReference>